<evidence type="ECO:0000259" key="1">
    <source>
        <dbReference type="SMART" id="SM00479"/>
    </source>
</evidence>
<dbReference type="PANTHER" id="PTHR30231">
    <property type="entry name" value="DNA POLYMERASE III SUBUNIT EPSILON"/>
    <property type="match status" value="1"/>
</dbReference>
<dbReference type="InterPro" id="IPR013520">
    <property type="entry name" value="Ribonucl_H"/>
</dbReference>
<sequence>MHIPFIKKKPDPPEFYKEYVRKFSETTSPTLEDTRFVVFDTETTGLNARKDRMLSLGALEIKNNEIKIANSLEVYIEQELFNEEAVAIHGILRQNKNQVKITEEEAVKQFLLFAGNSVLVGHHVGFDIAIINYALKRLGAPKLRNKFTDTSVLFKRSVHLVNITNPDKVYSLDELCEALNISKNDRHKAMGDALITALAFLKILTRLKSSKKTSLKKILI</sequence>
<dbReference type="OrthoDB" id="9803913at2"/>
<dbReference type="GO" id="GO:0005829">
    <property type="term" value="C:cytosol"/>
    <property type="evidence" value="ECO:0007669"/>
    <property type="project" value="TreeGrafter"/>
</dbReference>
<dbReference type="NCBIfam" id="TIGR00573">
    <property type="entry name" value="dnaq"/>
    <property type="match status" value="1"/>
</dbReference>
<comment type="caution">
    <text evidence="2">The sequence shown here is derived from an EMBL/GenBank/DDBJ whole genome shotgun (WGS) entry which is preliminary data.</text>
</comment>
<reference evidence="2 3" key="1">
    <citation type="submission" date="2018-07" db="EMBL/GenBank/DDBJ databases">
        <title>Leeuwenhoekiella genomics.</title>
        <authorList>
            <person name="Tahon G."/>
            <person name="Willems A."/>
        </authorList>
    </citation>
    <scope>NUCLEOTIDE SEQUENCE [LARGE SCALE GENOMIC DNA]</scope>
    <source>
        <strain evidence="2 3">LMG 22550</strain>
    </source>
</reference>
<name>A0A4Q0PEN4_9FLAO</name>
<dbReference type="SUPFAM" id="SSF53098">
    <property type="entry name" value="Ribonuclease H-like"/>
    <property type="match status" value="1"/>
</dbReference>
<proteinExistence type="predicted"/>
<dbReference type="AlphaFoldDB" id="A0A4Q0PEN4"/>
<feature type="domain" description="Exonuclease" evidence="1">
    <location>
        <begin position="35"/>
        <end position="209"/>
    </location>
</feature>
<dbReference type="EMBL" id="QOVM01000001">
    <property type="protein sequence ID" value="RXG24589.1"/>
    <property type="molecule type" value="Genomic_DNA"/>
</dbReference>
<keyword evidence="3" id="KW-1185">Reference proteome</keyword>
<dbReference type="Gene3D" id="3.30.420.10">
    <property type="entry name" value="Ribonuclease H-like superfamily/Ribonuclease H"/>
    <property type="match status" value="1"/>
</dbReference>
<dbReference type="SMART" id="SM00479">
    <property type="entry name" value="EXOIII"/>
    <property type="match status" value="1"/>
</dbReference>
<dbReference type="CDD" id="cd06127">
    <property type="entry name" value="DEDDh"/>
    <property type="match status" value="1"/>
</dbReference>
<organism evidence="2 3">
    <name type="scientific">Leeuwenhoekiella aequorea</name>
    <dbReference type="NCBI Taxonomy" id="283736"/>
    <lineage>
        <taxon>Bacteria</taxon>
        <taxon>Pseudomonadati</taxon>
        <taxon>Bacteroidota</taxon>
        <taxon>Flavobacteriia</taxon>
        <taxon>Flavobacteriales</taxon>
        <taxon>Flavobacteriaceae</taxon>
        <taxon>Leeuwenhoekiella</taxon>
    </lineage>
</organism>
<evidence type="ECO:0000313" key="3">
    <source>
        <dbReference type="Proteomes" id="UP000289238"/>
    </source>
</evidence>
<dbReference type="InterPro" id="IPR036397">
    <property type="entry name" value="RNaseH_sf"/>
</dbReference>
<dbReference type="RefSeq" id="WP_128756319.1">
    <property type="nucleotide sequence ID" value="NZ_QOVM01000001.1"/>
</dbReference>
<dbReference type="GO" id="GO:0008408">
    <property type="term" value="F:3'-5' exonuclease activity"/>
    <property type="evidence" value="ECO:0007669"/>
    <property type="project" value="TreeGrafter"/>
</dbReference>
<dbReference type="InterPro" id="IPR006054">
    <property type="entry name" value="DnaQ"/>
</dbReference>
<dbReference type="GO" id="GO:0045004">
    <property type="term" value="P:DNA replication proofreading"/>
    <property type="evidence" value="ECO:0007669"/>
    <property type="project" value="TreeGrafter"/>
</dbReference>
<gene>
    <name evidence="2" type="ORF">DSM00_379</name>
</gene>
<dbReference type="Pfam" id="PF00929">
    <property type="entry name" value="RNase_T"/>
    <property type="match status" value="1"/>
</dbReference>
<dbReference type="PANTHER" id="PTHR30231:SF41">
    <property type="entry name" value="DNA POLYMERASE III SUBUNIT EPSILON"/>
    <property type="match status" value="1"/>
</dbReference>
<evidence type="ECO:0000313" key="2">
    <source>
        <dbReference type="EMBL" id="RXG24589.1"/>
    </source>
</evidence>
<dbReference type="GO" id="GO:0003887">
    <property type="term" value="F:DNA-directed DNA polymerase activity"/>
    <property type="evidence" value="ECO:0007669"/>
    <property type="project" value="InterPro"/>
</dbReference>
<dbReference type="GO" id="GO:0003677">
    <property type="term" value="F:DNA binding"/>
    <property type="evidence" value="ECO:0007669"/>
    <property type="project" value="InterPro"/>
</dbReference>
<dbReference type="InterPro" id="IPR012337">
    <property type="entry name" value="RNaseH-like_sf"/>
</dbReference>
<accession>A0A4Q0PEN4</accession>
<dbReference type="Proteomes" id="UP000289238">
    <property type="component" value="Unassembled WGS sequence"/>
</dbReference>
<protein>
    <submittedName>
        <fullName evidence="2">DNA polymerase-3 subunit epsilon</fullName>
    </submittedName>
</protein>